<evidence type="ECO:0000256" key="5">
    <source>
        <dbReference type="ARBA" id="ARBA00022989"/>
    </source>
</evidence>
<dbReference type="InterPro" id="IPR051393">
    <property type="entry name" value="ABC_transporter_permease"/>
</dbReference>
<keyword evidence="4 7" id="KW-0812">Transmembrane</keyword>
<dbReference type="Proteomes" id="UP000016743">
    <property type="component" value="Chromosome"/>
</dbReference>
<dbReference type="PROSITE" id="PS50928">
    <property type="entry name" value="ABC_TM1"/>
    <property type="match status" value="1"/>
</dbReference>
<dbReference type="InterPro" id="IPR000515">
    <property type="entry name" value="MetI-like"/>
</dbReference>
<organism evidence="9 10">
    <name type="scientific">Leifsonia xyli subsp. cynodontis DSM 46306</name>
    <dbReference type="NCBI Taxonomy" id="1389489"/>
    <lineage>
        <taxon>Bacteria</taxon>
        <taxon>Bacillati</taxon>
        <taxon>Actinomycetota</taxon>
        <taxon>Actinomycetes</taxon>
        <taxon>Micrococcales</taxon>
        <taxon>Microbacteriaceae</taxon>
        <taxon>Leifsonia</taxon>
    </lineage>
</organism>
<reference evidence="9 10" key="1">
    <citation type="journal article" date="2013" name="Genome Announc.">
        <title>Complete Genome Sequence of Leifsonia xyli subsp. cynodontis Strain DSM46306, a Gram-Positive Bacterial Pathogen of Grasses.</title>
        <authorList>
            <person name="Monteiro-Vitorello C.B."/>
            <person name="Zerillo M.M."/>
            <person name="Van Sluys M.A."/>
            <person name="Camargo L.E."/>
            <person name="Kitajima J.P."/>
        </authorList>
    </citation>
    <scope>NUCLEOTIDE SEQUENCE [LARGE SCALE GENOMIC DNA]</scope>
    <source>
        <strain evidence="9 10">DSM 46306</strain>
    </source>
</reference>
<dbReference type="PATRIC" id="fig|1389489.3.peg.2035"/>
<protein>
    <recommendedName>
        <fullName evidence="8">ABC transmembrane type-1 domain-containing protein</fullName>
    </recommendedName>
</protein>
<dbReference type="PANTHER" id="PTHR30193">
    <property type="entry name" value="ABC TRANSPORTER PERMEASE PROTEIN"/>
    <property type="match status" value="1"/>
</dbReference>
<dbReference type="eggNOG" id="COG1175">
    <property type="taxonomic scope" value="Bacteria"/>
</dbReference>
<dbReference type="PANTHER" id="PTHR30193:SF37">
    <property type="entry name" value="INNER MEMBRANE ABC TRANSPORTER PERMEASE PROTEIN YCJO"/>
    <property type="match status" value="1"/>
</dbReference>
<feature type="transmembrane region" description="Helical" evidence="7">
    <location>
        <begin position="272"/>
        <end position="294"/>
    </location>
</feature>
<feature type="transmembrane region" description="Helical" evidence="7">
    <location>
        <begin position="108"/>
        <end position="134"/>
    </location>
</feature>
<evidence type="ECO:0000256" key="4">
    <source>
        <dbReference type="ARBA" id="ARBA00022692"/>
    </source>
</evidence>
<dbReference type="GO" id="GO:0055085">
    <property type="term" value="P:transmembrane transport"/>
    <property type="evidence" value="ECO:0007669"/>
    <property type="project" value="InterPro"/>
</dbReference>
<keyword evidence="10" id="KW-1185">Reference proteome</keyword>
<evidence type="ECO:0000256" key="2">
    <source>
        <dbReference type="ARBA" id="ARBA00022448"/>
    </source>
</evidence>
<dbReference type="EMBL" id="CP006734">
    <property type="protein sequence ID" value="AGW42104.1"/>
    <property type="molecule type" value="Genomic_DNA"/>
</dbReference>
<feature type="transmembrane region" description="Helical" evidence="7">
    <location>
        <begin position="20"/>
        <end position="38"/>
    </location>
</feature>
<dbReference type="GO" id="GO:0005886">
    <property type="term" value="C:plasma membrane"/>
    <property type="evidence" value="ECO:0007669"/>
    <property type="project" value="UniProtKB-SubCell"/>
</dbReference>
<dbReference type="OrthoDB" id="145927at2"/>
<evidence type="ECO:0000259" key="8">
    <source>
        <dbReference type="PROSITE" id="PS50928"/>
    </source>
</evidence>
<accession>U3P999</accession>
<keyword evidence="6 7" id="KW-0472">Membrane</keyword>
<feature type="transmembrane region" description="Helical" evidence="7">
    <location>
        <begin position="76"/>
        <end position="101"/>
    </location>
</feature>
<dbReference type="KEGG" id="lxy:O159_21220"/>
<dbReference type="RefSeq" id="WP_021755600.1">
    <property type="nucleotide sequence ID" value="NC_022438.1"/>
</dbReference>
<gene>
    <name evidence="9" type="ORF">O159_21220</name>
</gene>
<keyword evidence="5 7" id="KW-1133">Transmembrane helix</keyword>
<evidence type="ECO:0000256" key="7">
    <source>
        <dbReference type="RuleBase" id="RU363032"/>
    </source>
</evidence>
<dbReference type="AlphaFoldDB" id="U3P999"/>
<keyword evidence="3" id="KW-1003">Cell membrane</keyword>
<dbReference type="STRING" id="1389489.O159_21220"/>
<comment type="similarity">
    <text evidence="7">Belongs to the binding-protein-dependent transport system permease family.</text>
</comment>
<dbReference type="HOGENOM" id="CLU_016047_0_2_11"/>
<evidence type="ECO:0000256" key="1">
    <source>
        <dbReference type="ARBA" id="ARBA00004651"/>
    </source>
</evidence>
<sequence>MALRTQRRSRRRRGAGIGPWLALPAFVLLAIFVFRPLLRTVQLSAYDSDLVGNPTRWVGFGNYAQLIADPSFAQTVVVSIVIALLGMALATGGALVAVLLLRRRLAGGGFFAVIFSLPFAYSAASASAVFAGFFSPTVGVLNILLGSVGIDGPDWVNDPVAAVWAIAISTAWYEFGFAFLVLTAAVRSIDPEIVEAAQLDGSGSFHLAGRILIPMMRPSILFLTVAETIAGLQTFAQIQIITGGGPSGGTTNFVYRLYQLAFGNGTPDFGRASVIAIVLVLLVAAITASQFRLFGRERTV</sequence>
<dbReference type="SUPFAM" id="SSF161098">
    <property type="entry name" value="MetI-like"/>
    <property type="match status" value="1"/>
</dbReference>
<feature type="transmembrane region" description="Helical" evidence="7">
    <location>
        <begin position="220"/>
        <end position="241"/>
    </location>
</feature>
<dbReference type="InterPro" id="IPR035906">
    <property type="entry name" value="MetI-like_sf"/>
</dbReference>
<proteinExistence type="inferred from homology"/>
<evidence type="ECO:0000256" key="6">
    <source>
        <dbReference type="ARBA" id="ARBA00023136"/>
    </source>
</evidence>
<evidence type="ECO:0000313" key="10">
    <source>
        <dbReference type="Proteomes" id="UP000016743"/>
    </source>
</evidence>
<evidence type="ECO:0000313" key="9">
    <source>
        <dbReference type="EMBL" id="AGW42104.1"/>
    </source>
</evidence>
<keyword evidence="2 7" id="KW-0813">Transport</keyword>
<feature type="transmembrane region" description="Helical" evidence="7">
    <location>
        <begin position="161"/>
        <end position="182"/>
    </location>
</feature>
<dbReference type="CDD" id="cd06261">
    <property type="entry name" value="TM_PBP2"/>
    <property type="match status" value="1"/>
</dbReference>
<dbReference type="Pfam" id="PF00528">
    <property type="entry name" value="BPD_transp_1"/>
    <property type="match status" value="1"/>
</dbReference>
<dbReference type="Gene3D" id="1.10.3720.10">
    <property type="entry name" value="MetI-like"/>
    <property type="match status" value="1"/>
</dbReference>
<comment type="subcellular location">
    <subcellularLocation>
        <location evidence="1 7">Cell membrane</location>
        <topology evidence="1 7">Multi-pass membrane protein</topology>
    </subcellularLocation>
</comment>
<feature type="domain" description="ABC transmembrane type-1" evidence="8">
    <location>
        <begin position="72"/>
        <end position="290"/>
    </location>
</feature>
<name>U3P999_LEIXC</name>
<evidence type="ECO:0000256" key="3">
    <source>
        <dbReference type="ARBA" id="ARBA00022475"/>
    </source>
</evidence>